<protein>
    <recommendedName>
        <fullName evidence="4">SD-repeat containing protein B domain-containing protein</fullName>
    </recommendedName>
</protein>
<dbReference type="InterPro" id="IPR013783">
    <property type="entry name" value="Ig-like_fold"/>
</dbReference>
<organism evidence="2 3">
    <name type="scientific">Pseudohaliea rubra DSM 19751</name>
    <dbReference type="NCBI Taxonomy" id="1265313"/>
    <lineage>
        <taxon>Bacteria</taxon>
        <taxon>Pseudomonadati</taxon>
        <taxon>Pseudomonadota</taxon>
        <taxon>Gammaproteobacteria</taxon>
        <taxon>Cellvibrionales</taxon>
        <taxon>Halieaceae</taxon>
        <taxon>Pseudohaliea</taxon>
    </lineage>
</organism>
<sequence>MLRNLFALALLAASAALLWVSFSGEQPPPASVPVEPESVDWYPQRDWPDSAPATGKVSVFIFRDRNRDGILDSGDLPMASVAVALERPDGSYRTRRSNINGYTNFTVQAGGTGEDITEPGASYRWTVQVPPGWTITTTNGEQQASFRPLGGTPAGMVTDTPPAVVGLAPELTATGSFPALPDTPLVASASDGTAVKATTDASGRFELTLSPGAWTIRRADAKQALRRFTVKDAPVQLAAGAREPGTTGREPRWVDFEVLDRAIIEKLPMGYAGLGWDYLLAIDNQHYRGPGYVNVLTSGRTVGYNSSGYPVTITGLAPGERFDFEGGYFAVAWPQAEGEILEVEGWRGGEPVYRDELTLSFLGPSWLAADYRDIDRLVLRTRHYWQFSCDDLVFGVTPPPLNPALPK</sequence>
<name>A0A095VT50_9GAMM</name>
<comment type="caution">
    <text evidence="2">The sequence shown here is derived from an EMBL/GenBank/DDBJ whole genome shotgun (WGS) entry which is preliminary data.</text>
</comment>
<keyword evidence="1" id="KW-0732">Signal</keyword>
<dbReference type="Gene3D" id="2.60.40.10">
    <property type="entry name" value="Immunoglobulins"/>
    <property type="match status" value="1"/>
</dbReference>
<dbReference type="STRING" id="1265313.HRUBRA_00874"/>
<accession>A0A095VT50</accession>
<feature type="signal peptide" evidence="1">
    <location>
        <begin position="1"/>
        <end position="25"/>
    </location>
</feature>
<dbReference type="eggNOG" id="ENOG502ZM0I">
    <property type="taxonomic scope" value="Bacteria"/>
</dbReference>
<dbReference type="RefSeq" id="WP_035514568.1">
    <property type="nucleotide sequence ID" value="NZ_KN234749.1"/>
</dbReference>
<dbReference type="Proteomes" id="UP000029640">
    <property type="component" value="Unassembled WGS sequence"/>
</dbReference>
<evidence type="ECO:0000313" key="2">
    <source>
        <dbReference type="EMBL" id="KGE04535.1"/>
    </source>
</evidence>
<dbReference type="HOGENOM" id="CLU_694091_0_0_6"/>
<feature type="chain" id="PRO_5001919679" description="SD-repeat containing protein B domain-containing protein" evidence="1">
    <location>
        <begin position="26"/>
        <end position="407"/>
    </location>
</feature>
<proteinExistence type="predicted"/>
<keyword evidence="3" id="KW-1185">Reference proteome</keyword>
<evidence type="ECO:0000256" key="1">
    <source>
        <dbReference type="SAM" id="SignalP"/>
    </source>
</evidence>
<dbReference type="AlphaFoldDB" id="A0A095VT50"/>
<gene>
    <name evidence="2" type="ORF">HRUBRA_00874</name>
</gene>
<dbReference type="EMBL" id="AUVB01000024">
    <property type="protein sequence ID" value="KGE04535.1"/>
    <property type="molecule type" value="Genomic_DNA"/>
</dbReference>
<reference evidence="2 3" key="1">
    <citation type="journal article" date="2014" name="Genome Announc.">
        <title>Genome Sequence of Gammaproteobacterial Pseudohaliea rubra Type Strain DSM 19751, Isolated from Coastal Seawater of the Mediterranean Sea.</title>
        <authorList>
            <person name="Spring S."/>
            <person name="Fiebig A."/>
            <person name="Riedel T."/>
            <person name="Goker M."/>
            <person name="Klenk H.P."/>
        </authorList>
    </citation>
    <scope>NUCLEOTIDE SEQUENCE [LARGE SCALE GENOMIC DNA]</scope>
    <source>
        <strain evidence="2 3">DSM 19751</strain>
    </source>
</reference>
<evidence type="ECO:0008006" key="4">
    <source>
        <dbReference type="Google" id="ProtNLM"/>
    </source>
</evidence>
<dbReference type="OrthoDB" id="484205at2"/>
<evidence type="ECO:0000313" key="3">
    <source>
        <dbReference type="Proteomes" id="UP000029640"/>
    </source>
</evidence>